<protein>
    <recommendedName>
        <fullName evidence="4">Lipoprotein</fullName>
    </recommendedName>
</protein>
<reference evidence="2 3" key="1">
    <citation type="submission" date="2018-07" db="EMBL/GenBank/DDBJ databases">
        <title>Genomic Encyclopedia of Type Strains, Phase IV (KMG-IV): sequencing the most valuable type-strain genomes for metagenomic binning, comparative biology and taxonomic classification.</title>
        <authorList>
            <person name="Goeker M."/>
        </authorList>
    </citation>
    <scope>NUCLEOTIDE SEQUENCE [LARGE SCALE GENOMIC DNA]</scope>
    <source>
        <strain evidence="2 3">DSM 101478</strain>
    </source>
</reference>
<name>A0A370QF24_9FLAO</name>
<accession>A0A370QF24</accession>
<dbReference type="PROSITE" id="PS51257">
    <property type="entry name" value="PROKAR_LIPOPROTEIN"/>
    <property type="match status" value="1"/>
</dbReference>
<evidence type="ECO:0000313" key="3">
    <source>
        <dbReference type="Proteomes" id="UP000255317"/>
    </source>
</evidence>
<gene>
    <name evidence="2" type="ORF">C8D94_102145</name>
</gene>
<evidence type="ECO:0000256" key="1">
    <source>
        <dbReference type="SAM" id="SignalP"/>
    </source>
</evidence>
<comment type="caution">
    <text evidence="2">The sequence shown here is derived from an EMBL/GenBank/DDBJ whole genome shotgun (WGS) entry which is preliminary data.</text>
</comment>
<feature type="chain" id="PRO_5016993786" description="Lipoprotein" evidence="1">
    <location>
        <begin position="21"/>
        <end position="49"/>
    </location>
</feature>
<dbReference type="Proteomes" id="UP000255317">
    <property type="component" value="Unassembled WGS sequence"/>
</dbReference>
<dbReference type="EMBL" id="QRAO01000002">
    <property type="protein sequence ID" value="RDK86967.1"/>
    <property type="molecule type" value="Genomic_DNA"/>
</dbReference>
<organism evidence="2 3">
    <name type="scientific">Marinirhabdus gelatinilytica</name>
    <dbReference type="NCBI Taxonomy" id="1703343"/>
    <lineage>
        <taxon>Bacteria</taxon>
        <taxon>Pseudomonadati</taxon>
        <taxon>Bacteroidota</taxon>
        <taxon>Flavobacteriia</taxon>
        <taxon>Flavobacteriales</taxon>
        <taxon>Flavobacteriaceae</taxon>
    </lineage>
</organism>
<proteinExistence type="predicted"/>
<keyword evidence="3" id="KW-1185">Reference proteome</keyword>
<feature type="signal peptide" evidence="1">
    <location>
        <begin position="1"/>
        <end position="20"/>
    </location>
</feature>
<keyword evidence="1" id="KW-0732">Signal</keyword>
<dbReference type="AlphaFoldDB" id="A0A370QF24"/>
<evidence type="ECO:0000313" key="2">
    <source>
        <dbReference type="EMBL" id="RDK86967.1"/>
    </source>
</evidence>
<evidence type="ECO:0008006" key="4">
    <source>
        <dbReference type="Google" id="ProtNLM"/>
    </source>
</evidence>
<sequence>MKTKFLFILLLLISIGFTSCEEEDAKESCEDLGCQWYQPLDEDEFICSC</sequence>